<feature type="domain" description="HTH luxR-type" evidence="4">
    <location>
        <begin position="348"/>
        <end position="413"/>
    </location>
</feature>
<evidence type="ECO:0000313" key="5">
    <source>
        <dbReference type="EMBL" id="AGM07987.1"/>
    </source>
</evidence>
<dbReference type="Pfam" id="PF00196">
    <property type="entry name" value="GerE"/>
    <property type="match status" value="1"/>
</dbReference>
<dbReference type="EMBL" id="CP003410">
    <property type="protein sequence ID" value="AGM07987.1"/>
    <property type="molecule type" value="Genomic_DNA"/>
</dbReference>
<dbReference type="InterPro" id="IPR036388">
    <property type="entry name" value="WH-like_DNA-bd_sf"/>
</dbReference>
<dbReference type="SMART" id="SM00421">
    <property type="entry name" value="HTH_LUXR"/>
    <property type="match status" value="1"/>
</dbReference>
<dbReference type="KEGG" id="aoi:AORI_5404"/>
<dbReference type="CDD" id="cd06170">
    <property type="entry name" value="LuxR_C_like"/>
    <property type="match status" value="1"/>
</dbReference>
<gene>
    <name evidence="5" type="ORF">AORI_5404</name>
</gene>
<dbReference type="SUPFAM" id="SSF46894">
    <property type="entry name" value="C-terminal effector domain of the bipartite response regulators"/>
    <property type="match status" value="1"/>
</dbReference>
<dbReference type="PANTHER" id="PTHR44688:SF16">
    <property type="entry name" value="DNA-BINDING TRANSCRIPTIONAL ACTIVATOR DEVR_DOSR"/>
    <property type="match status" value="1"/>
</dbReference>
<dbReference type="Proteomes" id="UP000013968">
    <property type="component" value="Chromosome"/>
</dbReference>
<dbReference type="PROSITE" id="PS00622">
    <property type="entry name" value="HTH_LUXR_1"/>
    <property type="match status" value="1"/>
</dbReference>
<dbReference type="HOGENOM" id="CLU_045251_0_0_11"/>
<dbReference type="GO" id="GO:0006355">
    <property type="term" value="P:regulation of DNA-templated transcription"/>
    <property type="evidence" value="ECO:0007669"/>
    <property type="project" value="InterPro"/>
</dbReference>
<keyword evidence="2" id="KW-0238">DNA-binding</keyword>
<keyword evidence="6" id="KW-1185">Reference proteome</keyword>
<keyword evidence="1" id="KW-0805">Transcription regulation</keyword>
<sequence length="415" mass="45443">MKLDERAFGETRVVPDPEFIGPLWPASHVGCKASPALALLSMGADRLSVTAQAELVFTDPACLRDPRCLWHGMMILLRTGALESVDAHLWKLEHDRHGGFPDHVALMRAEHAKHAGDLVGSLDTLARLADTASPACLSDLAAPLYVEALVAVNEVKLGDRVLREHDFDRLLRQWEPIRSLVLVVRGGLHLIAGRVDKAFEDLLESSRVPAREAVASSPIARRDGLLALAAAAAGQSDVATAAATQAYEAAMAWRSYADVAWGLYVLETIEDSERPSDRLRDAIDLMELARSPVGIATLCHEQGKRFLASGQLREGKAQLRRAKEAALRIGDATLTEKIDKLLREHTTRPTSRPSLTAQELRIAELAKDGYSNKQIANRLVLTMRTVEFHLSNVYRKLGVSGRRALAGETLPPRRA</sequence>
<evidence type="ECO:0000259" key="4">
    <source>
        <dbReference type="PROSITE" id="PS50043"/>
    </source>
</evidence>
<protein>
    <submittedName>
        <fullName evidence="5">LuxR family transcriptional regulator fused with ATPase domain</fullName>
    </submittedName>
</protein>
<name>R4TAY4_9PSEU</name>
<reference evidence="5 6" key="1">
    <citation type="journal article" date="2013" name="BMC Genomics">
        <title>ContigScape: a Cytoscape plugin facilitating microbial genome gap closing.</title>
        <authorList>
            <person name="Tang B."/>
            <person name="Wang Q."/>
            <person name="Yang M."/>
            <person name="Xie F."/>
            <person name="Zhu Y."/>
            <person name="Zhuo Y."/>
            <person name="Wang S."/>
            <person name="Gao H."/>
            <person name="Ding X."/>
            <person name="Zhang L."/>
            <person name="Zhao G."/>
            <person name="Zheng H."/>
        </authorList>
    </citation>
    <scope>NUCLEOTIDE SEQUENCE [LARGE SCALE GENOMIC DNA]</scope>
    <source>
        <strain evidence="5 6">HCCB10007</strain>
    </source>
</reference>
<organism evidence="5 6">
    <name type="scientific">Amycolatopsis keratiniphila</name>
    <dbReference type="NCBI Taxonomy" id="129921"/>
    <lineage>
        <taxon>Bacteria</taxon>
        <taxon>Bacillati</taxon>
        <taxon>Actinomycetota</taxon>
        <taxon>Actinomycetes</taxon>
        <taxon>Pseudonocardiales</taxon>
        <taxon>Pseudonocardiaceae</taxon>
        <taxon>Amycolatopsis</taxon>
        <taxon>Amycolatopsis japonica group</taxon>
    </lineage>
</organism>
<evidence type="ECO:0000256" key="3">
    <source>
        <dbReference type="ARBA" id="ARBA00023163"/>
    </source>
</evidence>
<dbReference type="InterPro" id="IPR016032">
    <property type="entry name" value="Sig_transdc_resp-reg_C-effctor"/>
</dbReference>
<dbReference type="RefSeq" id="WP_016335727.1">
    <property type="nucleotide sequence ID" value="NC_021252.1"/>
</dbReference>
<evidence type="ECO:0000256" key="2">
    <source>
        <dbReference type="ARBA" id="ARBA00023125"/>
    </source>
</evidence>
<dbReference type="Gene3D" id="1.10.10.10">
    <property type="entry name" value="Winged helix-like DNA-binding domain superfamily/Winged helix DNA-binding domain"/>
    <property type="match status" value="1"/>
</dbReference>
<dbReference type="AlphaFoldDB" id="R4TAY4"/>
<dbReference type="GO" id="GO:0003677">
    <property type="term" value="F:DNA binding"/>
    <property type="evidence" value="ECO:0007669"/>
    <property type="project" value="UniProtKB-KW"/>
</dbReference>
<accession>R4TAY4</accession>
<dbReference type="PATRIC" id="fig|1156913.3.peg.5504"/>
<dbReference type="InterPro" id="IPR000792">
    <property type="entry name" value="Tscrpt_reg_LuxR_C"/>
</dbReference>
<proteinExistence type="predicted"/>
<dbReference type="PANTHER" id="PTHR44688">
    <property type="entry name" value="DNA-BINDING TRANSCRIPTIONAL ACTIVATOR DEVR_DOSR"/>
    <property type="match status" value="1"/>
</dbReference>
<evidence type="ECO:0000256" key="1">
    <source>
        <dbReference type="ARBA" id="ARBA00023015"/>
    </source>
</evidence>
<dbReference type="PRINTS" id="PR00038">
    <property type="entry name" value="HTHLUXR"/>
</dbReference>
<dbReference type="PROSITE" id="PS50043">
    <property type="entry name" value="HTH_LUXR_2"/>
    <property type="match status" value="1"/>
</dbReference>
<evidence type="ECO:0000313" key="6">
    <source>
        <dbReference type="Proteomes" id="UP000013968"/>
    </source>
</evidence>
<keyword evidence="3" id="KW-0804">Transcription</keyword>